<reference evidence="6 7" key="2">
    <citation type="submission" date="2010-03" db="EMBL/GenBank/DDBJ databases">
        <authorList>
            <person name="Pajon A."/>
        </authorList>
    </citation>
    <scope>NUCLEOTIDE SEQUENCE [LARGE SCALE GENOMIC DNA]</scope>
    <source>
        <strain evidence="6 7">SGP1</strain>
    </source>
</reference>
<dbReference type="CDD" id="cd02517">
    <property type="entry name" value="CMP-KDO-Synthetase"/>
    <property type="match status" value="1"/>
</dbReference>
<dbReference type="InterPro" id="IPR004528">
    <property type="entry name" value="KdsB"/>
</dbReference>
<evidence type="ECO:0000313" key="6">
    <source>
        <dbReference type="EMBL" id="CBL29028.1"/>
    </source>
</evidence>
<dbReference type="GO" id="GO:0008690">
    <property type="term" value="F:3-deoxy-manno-octulosonate cytidylyltransferase activity"/>
    <property type="evidence" value="ECO:0007669"/>
    <property type="project" value="UniProtKB-UniRule"/>
</dbReference>
<dbReference type="Gene3D" id="3.90.550.10">
    <property type="entry name" value="Spore Coat Polysaccharide Biosynthesis Protein SpsA, Chain A"/>
    <property type="match status" value="1"/>
</dbReference>
<dbReference type="Proteomes" id="UP000008957">
    <property type="component" value="Chromosome"/>
</dbReference>
<name>A0AB94IZ65_9BACT</name>
<gene>
    <name evidence="5" type="primary">kdsB</name>
    <name evidence="6" type="ORF">SY1_23940</name>
</gene>
<dbReference type="EMBL" id="FP929056">
    <property type="protein sequence ID" value="CBL29028.1"/>
    <property type="molecule type" value="Genomic_DNA"/>
</dbReference>
<dbReference type="PANTHER" id="PTHR42866:SF2">
    <property type="entry name" value="3-DEOXY-MANNO-OCTULOSONATE CYTIDYLYLTRANSFERASE, MITOCHONDRIAL"/>
    <property type="match status" value="1"/>
</dbReference>
<comment type="subcellular location">
    <subcellularLocation>
        <location evidence="5">Cytoplasm</location>
    </subcellularLocation>
    <subcellularLocation>
        <location evidence="1">Membrane</location>
    </subcellularLocation>
</comment>
<dbReference type="PANTHER" id="PTHR42866">
    <property type="entry name" value="3-DEOXY-MANNO-OCTULOSONATE CYTIDYLYLTRANSFERASE"/>
    <property type="match status" value="1"/>
</dbReference>
<dbReference type="GO" id="GO:0016020">
    <property type="term" value="C:membrane"/>
    <property type="evidence" value="ECO:0007669"/>
    <property type="project" value="UniProtKB-SubCell"/>
</dbReference>
<keyword evidence="4 5" id="KW-0448">Lipopolysaccharide biosynthesis</keyword>
<evidence type="ECO:0000256" key="1">
    <source>
        <dbReference type="ARBA" id="ARBA00004370"/>
    </source>
</evidence>
<dbReference type="Pfam" id="PF02348">
    <property type="entry name" value="CTP_transf_3"/>
    <property type="match status" value="1"/>
</dbReference>
<dbReference type="AlphaFoldDB" id="A0AB94IZ65"/>
<evidence type="ECO:0000313" key="7">
    <source>
        <dbReference type="Proteomes" id="UP000008957"/>
    </source>
</evidence>
<sequence length="249" mass="27085">MNVKKILGVIPARYASSRLPGKPLADICGKPMIQHVYERTMAARRLTSVAVATDDERIASAVRAFGGCAVMTSPDHPNGTSRAEEALRILAPDADAVVNVQGDEPLLDPATIDEVAALLDEPGVSFATLCRPMADADRDNPNAVKVVMDQNGDALYFSRSLIPYPRNKPRLPVYCHIGLYAYTADFLRHYAVLPMTPLAEAESLEQLKALEHGHRLRVKVTASSAEGVGVDTQEDLERVRTILRERSGA</sequence>
<dbReference type="RefSeq" id="WP_015557174.1">
    <property type="nucleotide sequence ID" value="NC_021038.1"/>
</dbReference>
<accession>A0AB94IZ65</accession>
<dbReference type="FunFam" id="3.90.550.10:FF:000011">
    <property type="entry name" value="3-deoxy-manno-octulosonate cytidylyltransferase"/>
    <property type="match status" value="1"/>
</dbReference>
<dbReference type="EC" id="2.7.7.38" evidence="5"/>
<keyword evidence="7" id="KW-1185">Reference proteome</keyword>
<proteinExistence type="inferred from homology"/>
<keyword evidence="5" id="KW-0963">Cytoplasm</keyword>
<keyword evidence="2 5" id="KW-0808">Transferase</keyword>
<keyword evidence="3 5" id="KW-0548">Nucleotidyltransferase</keyword>
<evidence type="ECO:0000256" key="4">
    <source>
        <dbReference type="ARBA" id="ARBA00022985"/>
    </source>
</evidence>
<dbReference type="NCBIfam" id="TIGR00466">
    <property type="entry name" value="kdsB"/>
    <property type="match status" value="1"/>
</dbReference>
<evidence type="ECO:0000256" key="3">
    <source>
        <dbReference type="ARBA" id="ARBA00022695"/>
    </source>
</evidence>
<dbReference type="InterPro" id="IPR003329">
    <property type="entry name" value="Cytidylyl_trans"/>
</dbReference>
<dbReference type="GO" id="GO:0033468">
    <property type="term" value="P:CMP-keto-3-deoxy-D-manno-octulosonic acid biosynthetic process"/>
    <property type="evidence" value="ECO:0007669"/>
    <property type="project" value="UniProtKB-UniRule"/>
</dbReference>
<protein>
    <recommendedName>
        <fullName evidence="5">3-deoxy-manno-octulosonate cytidylyltransferase</fullName>
        <ecNumber evidence="5">2.7.7.38</ecNumber>
    </recommendedName>
    <alternativeName>
        <fullName evidence="5">CMP-2-keto-3-deoxyoctulosonic acid synthase</fullName>
        <shortName evidence="5">CKS</shortName>
        <shortName evidence="5">CMP-KDO synthase</shortName>
    </alternativeName>
</protein>
<dbReference type="GO" id="GO:0009103">
    <property type="term" value="P:lipopolysaccharide biosynthetic process"/>
    <property type="evidence" value="ECO:0007669"/>
    <property type="project" value="UniProtKB-UniRule"/>
</dbReference>
<dbReference type="KEGG" id="sbr:SY1_23940"/>
<dbReference type="NCBIfam" id="NF003950">
    <property type="entry name" value="PRK05450.1-3"/>
    <property type="match status" value="1"/>
</dbReference>
<dbReference type="SUPFAM" id="SSF53448">
    <property type="entry name" value="Nucleotide-diphospho-sugar transferases"/>
    <property type="match status" value="1"/>
</dbReference>
<dbReference type="NCBIfam" id="NF009905">
    <property type="entry name" value="PRK13368.1"/>
    <property type="match status" value="1"/>
</dbReference>
<reference evidence="7" key="1">
    <citation type="submission" date="2010-03" db="EMBL/GenBank/DDBJ databases">
        <title>The genome sequence of Synergistetes sp. SGP1.</title>
        <authorList>
            <consortium name="metaHIT consortium -- http://www.metahit.eu/"/>
            <person name="Pajon A."/>
            <person name="Turner K."/>
            <person name="Parkhill J."/>
            <person name="Wade W."/>
            <person name="Vartoukian S."/>
        </authorList>
    </citation>
    <scope>NUCLEOTIDE SEQUENCE [LARGE SCALE GENOMIC DNA]</scope>
    <source>
        <strain evidence="7">SGP1</strain>
    </source>
</reference>
<dbReference type="NCBIfam" id="NF003952">
    <property type="entry name" value="PRK05450.1-5"/>
    <property type="match status" value="1"/>
</dbReference>
<comment type="pathway">
    <text evidence="5">Nucleotide-sugar biosynthesis; CMP-3-deoxy-D-manno-octulosonate biosynthesis; CMP-3-deoxy-D-manno-octulosonate from 3-deoxy-D-manno-octulosonate and CTP: step 1/1.</text>
</comment>
<comment type="function">
    <text evidence="5">Activates KDO (a required 8-carbon sugar) for incorporation into bacterial lipopolysaccharide in Gram-negative bacteria.</text>
</comment>
<dbReference type="InterPro" id="IPR029044">
    <property type="entry name" value="Nucleotide-diphossugar_trans"/>
</dbReference>
<evidence type="ECO:0000256" key="5">
    <source>
        <dbReference type="HAMAP-Rule" id="MF_00057"/>
    </source>
</evidence>
<organism evidence="6 7">
    <name type="scientific">Fretibacterium fastidiosum</name>
    <dbReference type="NCBI Taxonomy" id="651822"/>
    <lineage>
        <taxon>Bacteria</taxon>
        <taxon>Thermotogati</taxon>
        <taxon>Synergistota</taxon>
        <taxon>Synergistia</taxon>
        <taxon>Synergistales</taxon>
        <taxon>Aminobacteriaceae</taxon>
        <taxon>Fretibacterium</taxon>
    </lineage>
</organism>
<comment type="catalytic activity">
    <reaction evidence="5">
        <text>3-deoxy-alpha-D-manno-oct-2-ulosonate + CTP = CMP-3-deoxy-beta-D-manno-octulosonate + diphosphate</text>
        <dbReference type="Rhea" id="RHEA:23448"/>
        <dbReference type="ChEBI" id="CHEBI:33019"/>
        <dbReference type="ChEBI" id="CHEBI:37563"/>
        <dbReference type="ChEBI" id="CHEBI:85986"/>
        <dbReference type="ChEBI" id="CHEBI:85987"/>
        <dbReference type="EC" id="2.7.7.38"/>
    </reaction>
</comment>
<comment type="similarity">
    <text evidence="5">Belongs to the KdsB family.</text>
</comment>
<dbReference type="GO" id="GO:0005829">
    <property type="term" value="C:cytosol"/>
    <property type="evidence" value="ECO:0007669"/>
    <property type="project" value="TreeGrafter"/>
</dbReference>
<dbReference type="HAMAP" id="MF_00057">
    <property type="entry name" value="KdsB"/>
    <property type="match status" value="1"/>
</dbReference>
<evidence type="ECO:0000256" key="2">
    <source>
        <dbReference type="ARBA" id="ARBA00022679"/>
    </source>
</evidence>